<name>A0A382Z3V4_9ZZZZ</name>
<accession>A0A382Z3V4</accession>
<evidence type="ECO:0000313" key="1">
    <source>
        <dbReference type="EMBL" id="SVD90141.1"/>
    </source>
</evidence>
<sequence length="29" mass="3210">MLYFHLILAAFLLDPSLLPADEAPLPEKA</sequence>
<protein>
    <submittedName>
        <fullName evidence="1">Uncharacterized protein</fullName>
    </submittedName>
</protein>
<gene>
    <name evidence="1" type="ORF">METZ01_LOCUS442995</name>
</gene>
<dbReference type="AlphaFoldDB" id="A0A382Z3V4"/>
<dbReference type="EMBL" id="UINC01180779">
    <property type="protein sequence ID" value="SVD90141.1"/>
    <property type="molecule type" value="Genomic_DNA"/>
</dbReference>
<proteinExistence type="predicted"/>
<reference evidence="1" key="1">
    <citation type="submission" date="2018-05" db="EMBL/GenBank/DDBJ databases">
        <authorList>
            <person name="Lanie J.A."/>
            <person name="Ng W.-L."/>
            <person name="Kazmierczak K.M."/>
            <person name="Andrzejewski T.M."/>
            <person name="Davidsen T.M."/>
            <person name="Wayne K.J."/>
            <person name="Tettelin H."/>
            <person name="Glass J.I."/>
            <person name="Rusch D."/>
            <person name="Podicherti R."/>
            <person name="Tsui H.-C.T."/>
            <person name="Winkler M.E."/>
        </authorList>
    </citation>
    <scope>NUCLEOTIDE SEQUENCE</scope>
</reference>
<organism evidence="1">
    <name type="scientific">marine metagenome</name>
    <dbReference type="NCBI Taxonomy" id="408172"/>
    <lineage>
        <taxon>unclassified sequences</taxon>
        <taxon>metagenomes</taxon>
        <taxon>ecological metagenomes</taxon>
    </lineage>
</organism>
<feature type="non-terminal residue" evidence="1">
    <location>
        <position position="29"/>
    </location>
</feature>